<keyword evidence="2" id="KW-1133">Transmembrane helix</keyword>
<name>A0ABQ3TG92_9ACTN</name>
<keyword evidence="2" id="KW-0812">Transmembrane</keyword>
<evidence type="ECO:0000256" key="1">
    <source>
        <dbReference type="SAM" id="MobiDB-lite"/>
    </source>
</evidence>
<evidence type="ECO:0000313" key="3">
    <source>
        <dbReference type="EMBL" id="GHI79428.1"/>
    </source>
</evidence>
<feature type="transmembrane region" description="Helical" evidence="2">
    <location>
        <begin position="49"/>
        <end position="71"/>
    </location>
</feature>
<proteinExistence type="predicted"/>
<organism evidence="3 4">
    <name type="scientific">Streptomyces spororaveus</name>
    <dbReference type="NCBI Taxonomy" id="284039"/>
    <lineage>
        <taxon>Bacteria</taxon>
        <taxon>Bacillati</taxon>
        <taxon>Actinomycetota</taxon>
        <taxon>Actinomycetes</taxon>
        <taxon>Kitasatosporales</taxon>
        <taxon>Streptomycetaceae</taxon>
        <taxon>Streptomyces</taxon>
    </lineage>
</organism>
<comment type="caution">
    <text evidence="3">The sequence shown here is derived from an EMBL/GenBank/DDBJ whole genome shotgun (WGS) entry which is preliminary data.</text>
</comment>
<reference evidence="4" key="1">
    <citation type="submission" date="2023-07" db="EMBL/GenBank/DDBJ databases">
        <title>Whole genome shotgun sequence of Streptomyces spororaveus NBRC 15456.</title>
        <authorList>
            <person name="Komaki H."/>
            <person name="Tamura T."/>
        </authorList>
    </citation>
    <scope>NUCLEOTIDE SEQUENCE [LARGE SCALE GENOMIC DNA]</scope>
    <source>
        <strain evidence="4">NBRC 15456</strain>
    </source>
</reference>
<dbReference type="Proteomes" id="UP000608522">
    <property type="component" value="Unassembled WGS sequence"/>
</dbReference>
<dbReference type="RefSeq" id="WP_202201007.1">
    <property type="nucleotide sequence ID" value="NZ_BAAATO010000032.1"/>
</dbReference>
<protein>
    <submittedName>
        <fullName evidence="3">Uncharacterized protein</fullName>
    </submittedName>
</protein>
<sequence length="280" mass="28950">MGTNEDHTEDRATAVLVRDAMARATAELPVTADLVGPARAQGLRHRARVRAAIGGAVLAVAGLGLAGAFVLPGGDDDGGPTGSTGVIDVAAPPTGSAPPPPVHLEPSPGESSMADLPPAERARQENFQNQAVGVLQQLLPPSVGTVQRVDLGVRHYQGTKDGKTFHIVFSVRPFEPGTAPQACREIKGTVCSKTTLPGGIEAAASISPINNGDVTESRVWFRYGASDVSLSVNPHDESHTSAPVTAQQLLDLAASSAFLDLVKAADRDPVEEMQRSVPAG</sequence>
<feature type="region of interest" description="Disordered" evidence="1">
    <location>
        <begin position="76"/>
        <end position="116"/>
    </location>
</feature>
<evidence type="ECO:0000256" key="2">
    <source>
        <dbReference type="SAM" id="Phobius"/>
    </source>
</evidence>
<keyword evidence="4" id="KW-1185">Reference proteome</keyword>
<evidence type="ECO:0000313" key="4">
    <source>
        <dbReference type="Proteomes" id="UP000608522"/>
    </source>
</evidence>
<dbReference type="EMBL" id="BNED01000005">
    <property type="protein sequence ID" value="GHI79428.1"/>
    <property type="molecule type" value="Genomic_DNA"/>
</dbReference>
<gene>
    <name evidence="3" type="ORF">Sspor_49890</name>
</gene>
<keyword evidence="2" id="KW-0472">Membrane</keyword>
<accession>A0ABQ3TG92</accession>